<dbReference type="RefSeq" id="WP_132006107.1">
    <property type="nucleotide sequence ID" value="NZ_SMFK01000007.1"/>
</dbReference>
<dbReference type="Pfam" id="PF00534">
    <property type="entry name" value="Glycos_transf_1"/>
    <property type="match status" value="1"/>
</dbReference>
<dbReference type="PANTHER" id="PTHR46401:SF2">
    <property type="entry name" value="GLYCOSYLTRANSFERASE WBBK-RELATED"/>
    <property type="match status" value="1"/>
</dbReference>
<accession>A0A4R5CD25</accession>
<dbReference type="AlphaFoldDB" id="A0A4R5CD25"/>
<evidence type="ECO:0000256" key="1">
    <source>
        <dbReference type="ARBA" id="ARBA00022679"/>
    </source>
</evidence>
<protein>
    <submittedName>
        <fullName evidence="3">Glycosyltransferase family 1 protein</fullName>
    </submittedName>
</protein>
<dbReference type="InterPro" id="IPR001296">
    <property type="entry name" value="Glyco_trans_1"/>
</dbReference>
<dbReference type="GO" id="GO:0016757">
    <property type="term" value="F:glycosyltransferase activity"/>
    <property type="evidence" value="ECO:0007669"/>
    <property type="project" value="InterPro"/>
</dbReference>
<dbReference type="EMBL" id="SMFK01000007">
    <property type="protein sequence ID" value="TDD96190.1"/>
    <property type="molecule type" value="Genomic_DNA"/>
</dbReference>
<gene>
    <name evidence="3" type="ORF">E0F76_11890</name>
</gene>
<dbReference type="PANTHER" id="PTHR46401">
    <property type="entry name" value="GLYCOSYLTRANSFERASE WBBK-RELATED"/>
    <property type="match status" value="1"/>
</dbReference>
<keyword evidence="4" id="KW-1185">Reference proteome</keyword>
<feature type="domain" description="Glycosyl transferase family 1" evidence="2">
    <location>
        <begin position="182"/>
        <end position="337"/>
    </location>
</feature>
<evidence type="ECO:0000313" key="4">
    <source>
        <dbReference type="Proteomes" id="UP000295479"/>
    </source>
</evidence>
<dbReference type="GO" id="GO:0009103">
    <property type="term" value="P:lipopolysaccharide biosynthetic process"/>
    <property type="evidence" value="ECO:0007669"/>
    <property type="project" value="TreeGrafter"/>
</dbReference>
<dbReference type="OrthoDB" id="9801609at2"/>
<evidence type="ECO:0000313" key="3">
    <source>
        <dbReference type="EMBL" id="TDD96190.1"/>
    </source>
</evidence>
<organism evidence="3 4">
    <name type="scientific">Flavobacterium cellulosilyticum</name>
    <dbReference type="NCBI Taxonomy" id="2541731"/>
    <lineage>
        <taxon>Bacteria</taxon>
        <taxon>Pseudomonadati</taxon>
        <taxon>Bacteroidota</taxon>
        <taxon>Flavobacteriia</taxon>
        <taxon>Flavobacteriales</taxon>
        <taxon>Flavobacteriaceae</taxon>
        <taxon>Flavobacterium</taxon>
    </lineage>
</organism>
<dbReference type="Proteomes" id="UP000295479">
    <property type="component" value="Unassembled WGS sequence"/>
</dbReference>
<evidence type="ECO:0000259" key="2">
    <source>
        <dbReference type="Pfam" id="PF00534"/>
    </source>
</evidence>
<comment type="caution">
    <text evidence="3">The sequence shown here is derived from an EMBL/GenBank/DDBJ whole genome shotgun (WGS) entry which is preliminary data.</text>
</comment>
<name>A0A4R5CD25_9FLAO</name>
<dbReference type="Gene3D" id="3.40.50.2000">
    <property type="entry name" value="Glycogen Phosphorylase B"/>
    <property type="match status" value="1"/>
</dbReference>
<proteinExistence type="predicted"/>
<reference evidence="3 4" key="1">
    <citation type="submission" date="2019-03" db="EMBL/GenBank/DDBJ databases">
        <title>Flavobacterium AR-3-4 sp. nov. isolated from arctic soil.</title>
        <authorList>
            <person name="Chaudhary D.K."/>
        </authorList>
    </citation>
    <scope>NUCLEOTIDE SEQUENCE [LARGE SCALE GENOMIC DNA]</scope>
    <source>
        <strain evidence="3 4">AR-3-4</strain>
    </source>
</reference>
<keyword evidence="1 3" id="KW-0808">Transferase</keyword>
<sequence>MKKQIIVISGVNMVEGGIFTILDNCLQKIAIYAPNKNLKIIALVNDKSKFNYPNIDFIEFPKSKKSWLLRLYYEYFYFKKLSKEIKPDIWFSLHDTSPNVIAGKRFVYCHHPTVFYKPTFKDWKFNSKIGVFSILYKYLYQINLTKNEAVFVQQNWIKKEFEALYQIQNAIVSKPEYVETITDKKTVLDQNKIHFLYPSYPKAYKNFELILDAIPLLDKTVRDKTIFHFTTIKNNPSKFATYLCNKYANLSEVNFWGNIERNELLELYNSIDCILFPSKLETWGLPLSEAKAFKKPILAANLPYAKETVGDYEKVSFFDVDSPKELAELITKFVNQTIAYQGNKSGIGTNQINSWFELFDFILKEK</sequence>
<dbReference type="SUPFAM" id="SSF53756">
    <property type="entry name" value="UDP-Glycosyltransferase/glycogen phosphorylase"/>
    <property type="match status" value="1"/>
</dbReference>